<dbReference type="EMBL" id="CP048222">
    <property type="protein sequence ID" value="QHT70023.1"/>
    <property type="molecule type" value="Genomic_DNA"/>
</dbReference>
<reference evidence="1 2" key="1">
    <citation type="submission" date="2020-01" db="EMBL/GenBank/DDBJ databases">
        <authorList>
            <person name="Kim M.K."/>
        </authorList>
    </citation>
    <scope>NUCLEOTIDE SEQUENCE [LARGE SCALE GENOMIC DNA]</scope>
    <source>
        <strain evidence="1 2">172606-1</strain>
    </source>
</reference>
<dbReference type="CDD" id="cd00761">
    <property type="entry name" value="Glyco_tranf_GTA_type"/>
    <property type="match status" value="1"/>
</dbReference>
<dbReference type="RefSeq" id="WP_162446006.1">
    <property type="nucleotide sequence ID" value="NZ_CP048222.1"/>
</dbReference>
<evidence type="ECO:0000313" key="2">
    <source>
        <dbReference type="Proteomes" id="UP000480178"/>
    </source>
</evidence>
<accession>A0A6C0GQY3</accession>
<sequence length="240" mass="27049">MNQPNLVIATITLARNATEEKLLIESLTQLARLNIQVFITDGGSSGSFLQFLRSVPHFFLSTAQVKGVWAQAKNSLLEASQADSDFILYTEPDKLLFFTQFLPTFITQPLHKEHTGVILASRSESGFATFPAFQQMSERAINNCCKEIIKLACDYTYGPFILNKKAVPYLHRVQEDIGWGFRPYLFGIARRLTLSIESYEGDFTCPDEQTTDSATERIYRMRQLSQNIQGLVLSTSVSVD</sequence>
<protein>
    <recommendedName>
        <fullName evidence="3">Glycosyltransferase</fullName>
    </recommendedName>
</protein>
<dbReference type="KEGG" id="rhoz:GXP67_26945"/>
<name>A0A6C0GQY3_9BACT</name>
<dbReference type="AlphaFoldDB" id="A0A6C0GQY3"/>
<organism evidence="1 2">
    <name type="scientific">Rhodocytophaga rosea</name>
    <dbReference type="NCBI Taxonomy" id="2704465"/>
    <lineage>
        <taxon>Bacteria</taxon>
        <taxon>Pseudomonadati</taxon>
        <taxon>Bacteroidota</taxon>
        <taxon>Cytophagia</taxon>
        <taxon>Cytophagales</taxon>
        <taxon>Rhodocytophagaceae</taxon>
        <taxon>Rhodocytophaga</taxon>
    </lineage>
</organism>
<proteinExistence type="predicted"/>
<dbReference type="Proteomes" id="UP000480178">
    <property type="component" value="Chromosome"/>
</dbReference>
<keyword evidence="2" id="KW-1185">Reference proteome</keyword>
<evidence type="ECO:0000313" key="1">
    <source>
        <dbReference type="EMBL" id="QHT70023.1"/>
    </source>
</evidence>
<gene>
    <name evidence="1" type="ORF">GXP67_26945</name>
</gene>
<evidence type="ECO:0008006" key="3">
    <source>
        <dbReference type="Google" id="ProtNLM"/>
    </source>
</evidence>